<gene>
    <name evidence="1" type="ORF">SAMN05443244_2778</name>
</gene>
<accession>A0A1H4Q675</accession>
<protein>
    <submittedName>
        <fullName evidence="1">Uncharacterized protein</fullName>
    </submittedName>
</protein>
<reference evidence="1 2" key="1">
    <citation type="submission" date="2016-10" db="EMBL/GenBank/DDBJ databases">
        <authorList>
            <person name="de Groot N.N."/>
        </authorList>
    </citation>
    <scope>NUCLEOTIDE SEQUENCE [LARGE SCALE GENOMIC DNA]</scope>
    <source>
        <strain evidence="1 2">AB35.6</strain>
    </source>
</reference>
<sequence>MEDAAGEGRSVMLLKSTGNYAAKPPSMRMLAPVM</sequence>
<dbReference type="EMBL" id="FNSD01000001">
    <property type="protein sequence ID" value="SEC15121.1"/>
    <property type="molecule type" value="Genomic_DNA"/>
</dbReference>
<evidence type="ECO:0000313" key="1">
    <source>
        <dbReference type="EMBL" id="SEC15121.1"/>
    </source>
</evidence>
<evidence type="ECO:0000313" key="2">
    <source>
        <dbReference type="Proteomes" id="UP000182409"/>
    </source>
</evidence>
<dbReference type="Proteomes" id="UP000182409">
    <property type="component" value="Unassembled WGS sequence"/>
</dbReference>
<proteinExistence type="predicted"/>
<organism evidence="1 2">
    <name type="scientific">Terriglobus roseus</name>
    <dbReference type="NCBI Taxonomy" id="392734"/>
    <lineage>
        <taxon>Bacteria</taxon>
        <taxon>Pseudomonadati</taxon>
        <taxon>Acidobacteriota</taxon>
        <taxon>Terriglobia</taxon>
        <taxon>Terriglobales</taxon>
        <taxon>Acidobacteriaceae</taxon>
        <taxon>Terriglobus</taxon>
    </lineage>
</organism>
<dbReference type="AlphaFoldDB" id="A0A1H4Q675"/>
<name>A0A1H4Q675_9BACT</name>